<proteinExistence type="predicted"/>
<dbReference type="SUPFAM" id="SSF48726">
    <property type="entry name" value="Immunoglobulin"/>
    <property type="match status" value="2"/>
</dbReference>
<feature type="region of interest" description="Disordered" evidence="3">
    <location>
        <begin position="530"/>
        <end position="562"/>
    </location>
</feature>
<keyword evidence="1" id="KW-0677">Repeat</keyword>
<feature type="region of interest" description="Disordered" evidence="3">
    <location>
        <begin position="960"/>
        <end position="999"/>
    </location>
</feature>
<dbReference type="GO" id="GO:0030017">
    <property type="term" value="C:sarcomere"/>
    <property type="evidence" value="ECO:0007669"/>
    <property type="project" value="UniProtKB-ARBA"/>
</dbReference>
<dbReference type="PANTHER" id="PTHR13817:SF167">
    <property type="entry name" value="MYOMESIN AND MYOSIN BINDING PROTEIN"/>
    <property type="match status" value="1"/>
</dbReference>
<reference evidence="6" key="2">
    <citation type="submission" date="2022-06" db="UniProtKB">
        <authorList>
            <consortium name="EnsemblMetazoa"/>
        </authorList>
    </citation>
    <scope>IDENTIFICATION</scope>
</reference>
<organism evidence="6 7">
    <name type="scientific">Acyrthosiphon pisum</name>
    <name type="common">Pea aphid</name>
    <dbReference type="NCBI Taxonomy" id="7029"/>
    <lineage>
        <taxon>Eukaryota</taxon>
        <taxon>Metazoa</taxon>
        <taxon>Ecdysozoa</taxon>
        <taxon>Arthropoda</taxon>
        <taxon>Hexapoda</taxon>
        <taxon>Insecta</taxon>
        <taxon>Pterygota</taxon>
        <taxon>Neoptera</taxon>
        <taxon>Paraneoptera</taxon>
        <taxon>Hemiptera</taxon>
        <taxon>Sternorrhyncha</taxon>
        <taxon>Aphidomorpha</taxon>
        <taxon>Aphidoidea</taxon>
        <taxon>Aphididae</taxon>
        <taxon>Macrosiphini</taxon>
        <taxon>Acyrthosiphon</taxon>
    </lineage>
</organism>
<feature type="region of interest" description="Disordered" evidence="3">
    <location>
        <begin position="702"/>
        <end position="741"/>
    </location>
</feature>
<evidence type="ECO:0000313" key="7">
    <source>
        <dbReference type="Proteomes" id="UP000007819"/>
    </source>
</evidence>
<dbReference type="GeneID" id="100572206"/>
<feature type="compositionally biased region" description="Basic and acidic residues" evidence="3">
    <location>
        <begin position="655"/>
        <end position="665"/>
    </location>
</feature>
<feature type="compositionally biased region" description="Low complexity" evidence="3">
    <location>
        <begin position="27"/>
        <end position="37"/>
    </location>
</feature>
<name>A0A8R1W4V2_ACYPI</name>
<dbReference type="Gene3D" id="2.60.40.10">
    <property type="entry name" value="Immunoglobulins"/>
    <property type="match status" value="4"/>
</dbReference>
<dbReference type="GO" id="GO:0030154">
    <property type="term" value="P:cell differentiation"/>
    <property type="evidence" value="ECO:0007669"/>
    <property type="project" value="UniProtKB-ARBA"/>
</dbReference>
<protein>
    <submittedName>
        <fullName evidence="6">Uncharacterized protein</fullName>
    </submittedName>
</protein>
<feature type="compositionally biased region" description="Basic and acidic residues" evidence="3">
    <location>
        <begin position="847"/>
        <end position="858"/>
    </location>
</feature>
<reference evidence="7" key="1">
    <citation type="submission" date="2010-06" db="EMBL/GenBank/DDBJ databases">
        <authorList>
            <person name="Jiang H."/>
            <person name="Abraham K."/>
            <person name="Ali S."/>
            <person name="Alsbrooks S.L."/>
            <person name="Anim B.N."/>
            <person name="Anosike U.S."/>
            <person name="Attaway T."/>
            <person name="Bandaranaike D.P."/>
            <person name="Battles P.K."/>
            <person name="Bell S.N."/>
            <person name="Bell A.V."/>
            <person name="Beltran B."/>
            <person name="Bickham C."/>
            <person name="Bustamante Y."/>
            <person name="Caleb T."/>
            <person name="Canada A."/>
            <person name="Cardenas V."/>
            <person name="Carter K."/>
            <person name="Chacko J."/>
            <person name="Chandrabose M.N."/>
            <person name="Chavez D."/>
            <person name="Chavez A."/>
            <person name="Chen L."/>
            <person name="Chu H.-S."/>
            <person name="Claassen K.J."/>
            <person name="Cockrell R."/>
            <person name="Collins M."/>
            <person name="Cooper J.A."/>
            <person name="Cree A."/>
            <person name="Curry S.M."/>
            <person name="Da Y."/>
            <person name="Dao M.D."/>
            <person name="Das B."/>
            <person name="Davila M.-L."/>
            <person name="Davy-Carroll L."/>
            <person name="Denson S."/>
            <person name="Dinh H."/>
            <person name="Ebong V.E."/>
            <person name="Edwards J.R."/>
            <person name="Egan A."/>
            <person name="El-Daye J."/>
            <person name="Escobedo L."/>
            <person name="Fernandez S."/>
            <person name="Fernando P.R."/>
            <person name="Flagg N."/>
            <person name="Forbes L.D."/>
            <person name="Fowler R.G."/>
            <person name="Fu Q."/>
            <person name="Gabisi R.A."/>
            <person name="Ganer J."/>
            <person name="Garbino Pronczuk A."/>
            <person name="Garcia R.M."/>
            <person name="Garner T."/>
            <person name="Garrett T.E."/>
            <person name="Gonzalez D.A."/>
            <person name="Hamid H."/>
            <person name="Hawkins E.S."/>
            <person name="Hirani K."/>
            <person name="Hogues M.E."/>
            <person name="Hollins B."/>
            <person name="Hsiao C.-H."/>
            <person name="Jabil R."/>
            <person name="James M.L."/>
            <person name="Jhangiani S.N."/>
            <person name="Johnson B."/>
            <person name="Johnson Q."/>
            <person name="Joshi V."/>
            <person name="Kalu J.B."/>
            <person name="Kam C."/>
            <person name="Kashfia A."/>
            <person name="Keebler J."/>
            <person name="Kisamo H."/>
            <person name="Kovar C.L."/>
            <person name="Lago L.A."/>
            <person name="Lai C.-Y."/>
            <person name="Laidlaw J."/>
            <person name="Lara F."/>
            <person name="Le T.-K."/>
            <person name="Lee S.L."/>
            <person name="Legall F.H."/>
            <person name="Lemon S.J."/>
            <person name="Lewis L.R."/>
            <person name="Li B."/>
            <person name="Liu Y."/>
            <person name="Liu Y.-S."/>
            <person name="Lopez J."/>
            <person name="Lozado R.J."/>
            <person name="Lu J."/>
            <person name="Madu R.C."/>
            <person name="Maheshwari M."/>
            <person name="Maheshwari R."/>
            <person name="Malloy K."/>
            <person name="Martinez E."/>
            <person name="Mathew T."/>
            <person name="Mercado I.C."/>
            <person name="Mercado C."/>
            <person name="Meyer B."/>
            <person name="Montgomery K."/>
            <person name="Morgan M.B."/>
            <person name="Munidasa M."/>
            <person name="Nazareth L.V."/>
            <person name="Nelson J."/>
            <person name="Ng B.M."/>
            <person name="Nguyen N.B."/>
            <person name="Nguyen P.Q."/>
            <person name="Nguyen T."/>
            <person name="Obregon M."/>
            <person name="Okwuonu G.O."/>
            <person name="Onwere C.G."/>
            <person name="Orozco G."/>
            <person name="Parra A."/>
            <person name="Patel S."/>
            <person name="Patil S."/>
            <person name="Perez A."/>
            <person name="Perez Y."/>
            <person name="Pham C."/>
            <person name="Primus E.L."/>
            <person name="Pu L.-L."/>
            <person name="Puazo M."/>
            <person name="Qin X."/>
            <person name="Quiroz J.B."/>
            <person name="Reese J."/>
            <person name="Richards S."/>
            <person name="Rives C.M."/>
            <person name="Robberts R."/>
            <person name="Ruiz S.J."/>
            <person name="Ruiz M.J."/>
            <person name="Santibanez J."/>
            <person name="Schneider B.W."/>
            <person name="Sisson I."/>
            <person name="Smith M."/>
            <person name="Sodergren E."/>
            <person name="Song X.-Z."/>
            <person name="Song B.B."/>
            <person name="Summersgill H."/>
            <person name="Thelus R."/>
            <person name="Thornton R.D."/>
            <person name="Trejos Z.Y."/>
            <person name="Usmani K."/>
            <person name="Vattathil S."/>
            <person name="Villasana D."/>
            <person name="Walker D.L."/>
            <person name="Wang S."/>
            <person name="Wang K."/>
            <person name="White C.S."/>
            <person name="Williams A.C."/>
            <person name="Williamson J."/>
            <person name="Wilson K."/>
            <person name="Woghiren I.O."/>
            <person name="Woodworth J.R."/>
            <person name="Worley K.C."/>
            <person name="Wright R.A."/>
            <person name="Wu W."/>
            <person name="Young L."/>
            <person name="Zhang L."/>
            <person name="Zhang J."/>
            <person name="Zhu Y."/>
            <person name="Muzny D.M."/>
            <person name="Weinstock G."/>
            <person name="Gibbs R.A."/>
        </authorList>
    </citation>
    <scope>NUCLEOTIDE SEQUENCE [LARGE SCALE GENOMIC DNA]</scope>
    <source>
        <strain evidence="7">LSR1</strain>
    </source>
</reference>
<evidence type="ECO:0000313" key="6">
    <source>
        <dbReference type="EnsemblMetazoa" id="XP_003242830.2"/>
    </source>
</evidence>
<sequence>MGNSSSSHGKLHRLQHNGAASSRDRLSSSSSSERFTSGPPSAPGKPYLVVADPADEPDVITVKWKPPARDCGSKITGYIVEHRRTISPHWVKATPGKIQHNQLTLSGLEPGWRYQFRVKAINASGQSPPSIVSDPVTMTVHRTAVVAPVFVCGIEDRVALENDQVKFEVEFEGTPAPKISWFKDGFELLSNRRQRVNTDNGMSTLYIHQAEYSDEGEIKCSATNRAGHAITKARLRLEAPPMVRLPQDYEEGLLLEQNEPMRLKVSVSGRPLPQVTWLHDGEEIRGGDRFEVIHTDKYAALKLACVKRSDRGCYQIQAVNPLGDHMASFLVTVTDRPSQPGKVHVSKTSGKSVTLSWKPPEDDGGCKIGNYIIEYNRVGWDMWLKASTSRQLTADLDDLLEGSEYRFRVKAENPYGMSLPSDVSEPIFLPDIKRGIYKPVVTPALLFEDEEKLIQIQETEMLEYFGRKSKSPEPLSKARKLSVDEVSPPVPKRRKKKSKTDLNNSETDIYKSFSYLDVSTETWQQPIEQKDHWGLPPGLKTNNGRISQGDTANSEIPSMNYKTKRNSTDSLLLLNFERGSAPPISLSSPELGAESEGVEEHLRNSYSSSELLYERNLNRFNGYSNDENLSSEAQKIAIYAMDRKNSLRRSPITRRSNDGSEEKSIFSDSDSVHSVVDISKRTNANSFMSLANSIEEEIMDDSKETIDDDNPEQSTSFSGQESETSIESDDDYNMSDRSEEKFTNFGSGKRALENNTSSAFFSTVYYDDDYMSDQKLSDRERSKSPAKWVEKVDGGASTSAAIGSENSDGRPSMTAVIPPSMEDRSEKSDSMSQDSLNYSNESTDSGEYSRPDENKSDTADISTADMPVDAIYRPRDGIPKYTMLPNPFFKENSFASDGSEQVKFKLSSDSIGIVPPEIPERETSLGSGIRPTLPVITVTETSDRSPKSVLKKIFVPPFFSRQSNGPDRDRYDDQVTRKKSPGRESKISQAASDGDDAIEPPVITVDTCTDDNANPSTDTDATAAAEMIAVRHYGAIVEQYSGVARRPVAKTYLDFEQLKMAAAIECDDEPVVRFEAGLRDDYEEDGEVDEEYGDEEYYDESGECSATLSVQPEADVDLAKSGEWLSAVVLHQPEIPEPNAVPYLKIFGNLSLAVFGYWLYMCRDEKLSVPVFGFLLFRFFKTQVWDRI</sequence>
<feature type="domain" description="Ig-like" evidence="4">
    <location>
        <begin position="129"/>
        <end position="236"/>
    </location>
</feature>
<dbReference type="GO" id="GO:0009653">
    <property type="term" value="P:anatomical structure morphogenesis"/>
    <property type="evidence" value="ECO:0007669"/>
    <property type="project" value="UniProtKB-ARBA"/>
</dbReference>
<evidence type="ECO:0000259" key="5">
    <source>
        <dbReference type="PROSITE" id="PS50853"/>
    </source>
</evidence>
<keyword evidence="2" id="KW-0393">Immunoglobulin domain</keyword>
<feature type="compositionally biased region" description="Acidic residues" evidence="3">
    <location>
        <begin position="724"/>
        <end position="733"/>
    </location>
</feature>
<feature type="region of interest" description="Disordered" evidence="3">
    <location>
        <begin position="649"/>
        <end position="668"/>
    </location>
</feature>
<accession>A0A8R1W4V2</accession>
<feature type="compositionally biased region" description="Basic and acidic residues" evidence="3">
    <location>
        <begin position="966"/>
        <end position="986"/>
    </location>
</feature>
<dbReference type="InterPro" id="IPR003598">
    <property type="entry name" value="Ig_sub2"/>
</dbReference>
<dbReference type="SUPFAM" id="SSF49265">
    <property type="entry name" value="Fibronectin type III"/>
    <property type="match status" value="1"/>
</dbReference>
<dbReference type="PRINTS" id="PR00014">
    <property type="entry name" value="FNTYPEIII"/>
</dbReference>
<dbReference type="InterPro" id="IPR013098">
    <property type="entry name" value="Ig_I-set"/>
</dbReference>
<feature type="domain" description="Ig-like" evidence="4">
    <location>
        <begin position="240"/>
        <end position="334"/>
    </location>
</feature>
<feature type="compositionally biased region" description="Polar residues" evidence="3">
    <location>
        <begin position="830"/>
        <end position="846"/>
    </location>
</feature>
<feature type="domain" description="Fibronectin type-III" evidence="5">
    <location>
        <begin position="42"/>
        <end position="142"/>
    </location>
</feature>
<dbReference type="SMART" id="SM00409">
    <property type="entry name" value="IG"/>
    <property type="match status" value="2"/>
</dbReference>
<dbReference type="Pfam" id="PF07679">
    <property type="entry name" value="I-set"/>
    <property type="match status" value="2"/>
</dbReference>
<dbReference type="InterPro" id="IPR036179">
    <property type="entry name" value="Ig-like_dom_sf"/>
</dbReference>
<dbReference type="Proteomes" id="UP000007819">
    <property type="component" value="Chromosome A1"/>
</dbReference>
<dbReference type="PROSITE" id="PS50853">
    <property type="entry name" value="FN3"/>
    <property type="match status" value="2"/>
</dbReference>
<dbReference type="CDD" id="cd00096">
    <property type="entry name" value="Ig"/>
    <property type="match status" value="1"/>
</dbReference>
<evidence type="ECO:0000256" key="1">
    <source>
        <dbReference type="ARBA" id="ARBA00022737"/>
    </source>
</evidence>
<feature type="compositionally biased region" description="Polar residues" evidence="3">
    <location>
        <begin position="540"/>
        <end position="561"/>
    </location>
</feature>
<evidence type="ECO:0000256" key="3">
    <source>
        <dbReference type="SAM" id="MobiDB-lite"/>
    </source>
</evidence>
<feature type="compositionally biased region" description="Polar residues" evidence="3">
    <location>
        <begin position="712"/>
        <end position="723"/>
    </location>
</feature>
<keyword evidence="7" id="KW-1185">Reference proteome</keyword>
<feature type="domain" description="Fibronectin type-III" evidence="5">
    <location>
        <begin position="339"/>
        <end position="431"/>
    </location>
</feature>
<dbReference type="EnsemblMetazoa" id="XM_003242782.4">
    <property type="protein sequence ID" value="XP_003242830.2"/>
    <property type="gene ID" value="LOC100572206"/>
</dbReference>
<dbReference type="InterPro" id="IPR003961">
    <property type="entry name" value="FN3_dom"/>
</dbReference>
<feature type="compositionally biased region" description="Basic and acidic residues" evidence="3">
    <location>
        <begin position="775"/>
        <end position="793"/>
    </location>
</feature>
<dbReference type="SMART" id="SM00408">
    <property type="entry name" value="IGc2"/>
    <property type="match status" value="2"/>
</dbReference>
<feature type="region of interest" description="Disordered" evidence="3">
    <location>
        <begin position="1"/>
        <end position="48"/>
    </location>
</feature>
<dbReference type="OrthoDB" id="6107607at2759"/>
<dbReference type="SMART" id="SM00060">
    <property type="entry name" value="FN3"/>
    <property type="match status" value="2"/>
</dbReference>
<feature type="region of interest" description="Disordered" evidence="3">
    <location>
        <begin position="467"/>
        <end position="503"/>
    </location>
</feature>
<dbReference type="InterPro" id="IPR036116">
    <property type="entry name" value="FN3_sf"/>
</dbReference>
<dbReference type="FunFam" id="2.60.40.10:FF:000056">
    <property type="entry name" value="twitchin isoform X4"/>
    <property type="match status" value="1"/>
</dbReference>
<dbReference type="RefSeq" id="XP_003242830.2">
    <property type="nucleotide sequence ID" value="XM_003242782.4"/>
</dbReference>
<dbReference type="Pfam" id="PF00041">
    <property type="entry name" value="fn3"/>
    <property type="match status" value="2"/>
</dbReference>
<dbReference type="PROSITE" id="PS50835">
    <property type="entry name" value="IG_LIKE"/>
    <property type="match status" value="2"/>
</dbReference>
<dbReference type="InterPro" id="IPR007110">
    <property type="entry name" value="Ig-like_dom"/>
</dbReference>
<evidence type="ECO:0000259" key="4">
    <source>
        <dbReference type="PROSITE" id="PS50835"/>
    </source>
</evidence>
<feature type="compositionally biased region" description="Polar residues" evidence="3">
    <location>
        <begin position="796"/>
        <end position="806"/>
    </location>
</feature>
<dbReference type="InterPro" id="IPR013783">
    <property type="entry name" value="Ig-like_fold"/>
</dbReference>
<evidence type="ECO:0000256" key="2">
    <source>
        <dbReference type="ARBA" id="ARBA00023319"/>
    </source>
</evidence>
<feature type="region of interest" description="Disordered" evidence="3">
    <location>
        <begin position="774"/>
        <end position="862"/>
    </location>
</feature>
<dbReference type="FunFam" id="2.60.40.10:FF:000612">
    <property type="entry name" value="palladin isoform X1"/>
    <property type="match status" value="1"/>
</dbReference>
<dbReference type="InterPro" id="IPR050964">
    <property type="entry name" value="Striated_Muscle_Regulatory"/>
</dbReference>
<dbReference type="AlphaFoldDB" id="A0A8R1W4V2"/>
<dbReference type="KEGG" id="api:100572206"/>
<dbReference type="FunFam" id="2.60.40.10:FF:000031">
    <property type="entry name" value="Myosin-binding protein C, slow type"/>
    <property type="match status" value="1"/>
</dbReference>
<dbReference type="CDD" id="cd00063">
    <property type="entry name" value="FN3"/>
    <property type="match status" value="2"/>
</dbReference>
<dbReference type="InterPro" id="IPR003599">
    <property type="entry name" value="Ig_sub"/>
</dbReference>
<dbReference type="PANTHER" id="PTHR13817">
    <property type="entry name" value="TITIN"/>
    <property type="match status" value="1"/>
</dbReference>